<dbReference type="GO" id="GO:0043657">
    <property type="term" value="C:host cell"/>
    <property type="evidence" value="ECO:0007669"/>
    <property type="project" value="UniProtKB-SubCell"/>
</dbReference>
<dbReference type="AlphaFoldDB" id="A0A6A4AHL5"/>
<sequence length="47" mass="4984">MKLFCAIVGVAGSAFEVDIDEGASVSALKEAIKDKKKNDLKDVDADK</sequence>
<gene>
    <name evidence="5" type="ORF">PR003_g35128</name>
</gene>
<evidence type="ECO:0000256" key="1">
    <source>
        <dbReference type="ARBA" id="ARBA00004340"/>
    </source>
</evidence>
<keyword evidence="6" id="KW-1185">Reference proteome</keyword>
<feature type="non-terminal residue" evidence="5">
    <location>
        <position position="47"/>
    </location>
</feature>
<evidence type="ECO:0000256" key="3">
    <source>
        <dbReference type="ARBA" id="ARBA00022525"/>
    </source>
</evidence>
<comment type="subcellular location">
    <subcellularLocation>
        <location evidence="1">Host cell</location>
    </subcellularLocation>
    <subcellularLocation>
        <location evidence="2">Secreted</location>
    </subcellularLocation>
</comment>
<organism evidence="5 6">
    <name type="scientific">Phytophthora rubi</name>
    <dbReference type="NCBI Taxonomy" id="129364"/>
    <lineage>
        <taxon>Eukaryota</taxon>
        <taxon>Sar</taxon>
        <taxon>Stramenopiles</taxon>
        <taxon>Oomycota</taxon>
        <taxon>Peronosporomycetes</taxon>
        <taxon>Peronosporales</taxon>
        <taxon>Peronosporaceae</taxon>
        <taxon>Phytophthora</taxon>
    </lineage>
</organism>
<evidence type="ECO:0000259" key="4">
    <source>
        <dbReference type="Pfam" id="PF20147"/>
    </source>
</evidence>
<evidence type="ECO:0000313" key="6">
    <source>
        <dbReference type="Proteomes" id="UP000434957"/>
    </source>
</evidence>
<proteinExistence type="predicted"/>
<evidence type="ECO:0000256" key="2">
    <source>
        <dbReference type="ARBA" id="ARBA00004613"/>
    </source>
</evidence>
<dbReference type="Proteomes" id="UP000434957">
    <property type="component" value="Unassembled WGS sequence"/>
</dbReference>
<dbReference type="InterPro" id="IPR045379">
    <property type="entry name" value="Crinkler_N"/>
</dbReference>
<evidence type="ECO:0000313" key="5">
    <source>
        <dbReference type="EMBL" id="KAE9258632.1"/>
    </source>
</evidence>
<name>A0A6A4AHL5_9STRA</name>
<dbReference type="EMBL" id="QXFT01013373">
    <property type="protein sequence ID" value="KAE9258632.1"/>
    <property type="molecule type" value="Genomic_DNA"/>
</dbReference>
<dbReference type="GO" id="GO:0005576">
    <property type="term" value="C:extracellular region"/>
    <property type="evidence" value="ECO:0007669"/>
    <property type="project" value="UniProtKB-SubCell"/>
</dbReference>
<dbReference type="Pfam" id="PF20147">
    <property type="entry name" value="Crinkler"/>
    <property type="match status" value="1"/>
</dbReference>
<reference evidence="5 6" key="1">
    <citation type="submission" date="2018-08" db="EMBL/GenBank/DDBJ databases">
        <title>Genomic investigation of the strawberry pathogen Phytophthora fragariae indicates pathogenicity is determined by transcriptional variation in three key races.</title>
        <authorList>
            <person name="Adams T.M."/>
            <person name="Armitage A.D."/>
            <person name="Sobczyk M.K."/>
            <person name="Bates H.J."/>
            <person name="Dunwell J.M."/>
            <person name="Nellist C.F."/>
            <person name="Harrison R.J."/>
        </authorList>
    </citation>
    <scope>NUCLEOTIDE SEQUENCE [LARGE SCALE GENOMIC DNA]</scope>
    <source>
        <strain evidence="5 6">SCRP333</strain>
    </source>
</reference>
<protein>
    <recommendedName>
        <fullName evidence="4">Crinkler effector protein N-terminal domain-containing protein</fullName>
    </recommendedName>
</protein>
<feature type="domain" description="Crinkler effector protein N-terminal" evidence="4">
    <location>
        <begin position="1"/>
        <end position="46"/>
    </location>
</feature>
<accession>A0A6A4AHL5</accession>
<comment type="caution">
    <text evidence="5">The sequence shown here is derived from an EMBL/GenBank/DDBJ whole genome shotgun (WGS) entry which is preliminary data.</text>
</comment>
<keyword evidence="3" id="KW-0964">Secreted</keyword>